<name>A0A1G4J8D3_9SACH</name>
<gene>
    <name evidence="1" type="ORF">LAME_0D04874G</name>
</gene>
<dbReference type="Gene3D" id="3.30.450.70">
    <property type="match status" value="1"/>
</dbReference>
<dbReference type="InterPro" id="IPR011012">
    <property type="entry name" value="Longin-like_dom_sf"/>
</dbReference>
<evidence type="ECO:0000313" key="1">
    <source>
        <dbReference type="EMBL" id="SCU86184.1"/>
    </source>
</evidence>
<keyword evidence="2" id="KW-1185">Reference proteome</keyword>
<dbReference type="Proteomes" id="UP000191144">
    <property type="component" value="Chromosome D"/>
</dbReference>
<dbReference type="InterPro" id="IPR006722">
    <property type="entry name" value="Sedlin"/>
</dbReference>
<dbReference type="SUPFAM" id="SSF64356">
    <property type="entry name" value="SNARE-like"/>
    <property type="match status" value="1"/>
</dbReference>
<protein>
    <submittedName>
        <fullName evidence="1">LAME_0D04874g1_1</fullName>
    </submittedName>
</protein>
<dbReference type="EMBL" id="LT598482">
    <property type="protein sequence ID" value="SCU86184.1"/>
    <property type="molecule type" value="Genomic_DNA"/>
</dbReference>
<reference evidence="2" key="1">
    <citation type="submission" date="2016-03" db="EMBL/GenBank/DDBJ databases">
        <authorList>
            <person name="Devillers Hugo."/>
        </authorList>
    </citation>
    <scope>NUCLEOTIDE SEQUENCE [LARGE SCALE GENOMIC DNA]</scope>
</reference>
<sequence length="140" mass="16366">MEAKPCFISLIDHNDRPLLVFVAKDENTGNDVEFKFNTFSNMALDYFSSDLYEWMNTSQENREIKDLFQLEGVAVYGKLVKQTSLKIVVGFWSQSECGHETLGRVFNEISRLYVRCKFNPFLESNEDLIEQLQKTLSERF</sequence>
<dbReference type="Pfam" id="PF04628">
    <property type="entry name" value="Sedlin_N"/>
    <property type="match status" value="1"/>
</dbReference>
<dbReference type="GO" id="GO:0005737">
    <property type="term" value="C:cytoplasm"/>
    <property type="evidence" value="ECO:0007669"/>
    <property type="project" value="GOC"/>
</dbReference>
<accession>A0A1G4J8D3</accession>
<proteinExistence type="predicted"/>
<dbReference type="GO" id="GO:0006888">
    <property type="term" value="P:endoplasmic reticulum to Golgi vesicle-mediated transport"/>
    <property type="evidence" value="ECO:0007669"/>
    <property type="project" value="InterPro"/>
</dbReference>
<evidence type="ECO:0000313" key="2">
    <source>
        <dbReference type="Proteomes" id="UP000191144"/>
    </source>
</evidence>
<dbReference type="OrthoDB" id="18320at2759"/>
<organism evidence="1 2">
    <name type="scientific">Lachancea meyersii CBS 8951</name>
    <dbReference type="NCBI Taxonomy" id="1266667"/>
    <lineage>
        <taxon>Eukaryota</taxon>
        <taxon>Fungi</taxon>
        <taxon>Dikarya</taxon>
        <taxon>Ascomycota</taxon>
        <taxon>Saccharomycotina</taxon>
        <taxon>Saccharomycetes</taxon>
        <taxon>Saccharomycetales</taxon>
        <taxon>Saccharomycetaceae</taxon>
        <taxon>Lachancea</taxon>
    </lineage>
</organism>
<dbReference type="AlphaFoldDB" id="A0A1G4J8D3"/>